<dbReference type="PRINTS" id="PR01415">
    <property type="entry name" value="ANKYRIN"/>
</dbReference>
<keyword evidence="7" id="KW-0472">Membrane</keyword>
<dbReference type="GO" id="GO:0044231">
    <property type="term" value="C:host cell presynaptic membrane"/>
    <property type="evidence" value="ECO:0007669"/>
    <property type="project" value="UniProtKB-KW"/>
</dbReference>
<comment type="caution">
    <text evidence="9">The sequence shown here is derived from an EMBL/GenBank/DDBJ whole genome shotgun (WGS) entry which is preliminary data.</text>
</comment>
<evidence type="ECO:0000256" key="2">
    <source>
        <dbReference type="ARBA" id="ARBA00022483"/>
    </source>
</evidence>
<dbReference type="GO" id="GO:0044218">
    <property type="term" value="C:other organism cell membrane"/>
    <property type="evidence" value="ECO:0007669"/>
    <property type="project" value="UniProtKB-KW"/>
</dbReference>
<dbReference type="OrthoDB" id="1577640at2759"/>
<dbReference type="Proteomes" id="UP000194236">
    <property type="component" value="Unassembled WGS sequence"/>
</dbReference>
<dbReference type="PROSITE" id="PS50088">
    <property type="entry name" value="ANK_REPEAT"/>
    <property type="match status" value="3"/>
</dbReference>
<evidence type="ECO:0000313" key="10">
    <source>
        <dbReference type="Proteomes" id="UP000194236"/>
    </source>
</evidence>
<dbReference type="PANTHER" id="PTHR24171:SF9">
    <property type="entry name" value="ANKYRIN REPEAT DOMAIN-CONTAINING PROTEIN 39"/>
    <property type="match status" value="1"/>
</dbReference>
<keyword evidence="6 8" id="KW-0040">ANK repeat</keyword>
<keyword evidence="7" id="KW-1053">Target membrane</keyword>
<comment type="subcellular location">
    <subcellularLocation>
        <location evidence="1">Target cell membrane</location>
    </subcellularLocation>
</comment>
<sequence>MEWTPLIIAASAGHKDIVEYLVNKGADIDAATVNGQRPLHYAASKGWIDICRYLVESGATINVCDRLKQTPLHRSVSRGHEDIVRYFLSLPGIQINVSDIMGNTPLHLACEEERETIIKLLIQSGANIDSENKDKKRPIDLCTNQSFQRSIRNFMSSTNHSNQHQKP</sequence>
<dbReference type="Pfam" id="PF12796">
    <property type="entry name" value="Ank_2"/>
    <property type="match status" value="1"/>
</dbReference>
<organism evidence="9 10">
    <name type="scientific">Euroglyphus maynei</name>
    <name type="common">Mayne's house dust mite</name>
    <dbReference type="NCBI Taxonomy" id="6958"/>
    <lineage>
        <taxon>Eukaryota</taxon>
        <taxon>Metazoa</taxon>
        <taxon>Ecdysozoa</taxon>
        <taxon>Arthropoda</taxon>
        <taxon>Chelicerata</taxon>
        <taxon>Arachnida</taxon>
        <taxon>Acari</taxon>
        <taxon>Acariformes</taxon>
        <taxon>Sarcoptiformes</taxon>
        <taxon>Astigmata</taxon>
        <taxon>Psoroptidia</taxon>
        <taxon>Analgoidea</taxon>
        <taxon>Pyroglyphidae</taxon>
        <taxon>Pyroglyphinae</taxon>
        <taxon>Euroglyphus</taxon>
    </lineage>
</organism>
<dbReference type="InterPro" id="IPR036770">
    <property type="entry name" value="Ankyrin_rpt-contain_sf"/>
</dbReference>
<dbReference type="PROSITE" id="PS50297">
    <property type="entry name" value="ANK_REP_REGION"/>
    <property type="match status" value="3"/>
</dbReference>
<dbReference type="GO" id="GO:0004842">
    <property type="term" value="F:ubiquitin-protein transferase activity"/>
    <property type="evidence" value="ECO:0007669"/>
    <property type="project" value="TreeGrafter"/>
</dbReference>
<feature type="repeat" description="ANK" evidence="8">
    <location>
        <begin position="1"/>
        <end position="33"/>
    </location>
</feature>
<dbReference type="Gene3D" id="1.25.40.20">
    <property type="entry name" value="Ankyrin repeat-containing domain"/>
    <property type="match status" value="2"/>
</dbReference>
<dbReference type="GO" id="GO:0070531">
    <property type="term" value="C:BRCA1-A complex"/>
    <property type="evidence" value="ECO:0007669"/>
    <property type="project" value="TreeGrafter"/>
</dbReference>
<keyword evidence="2" id="KW-0268">Exocytosis</keyword>
<evidence type="ECO:0000256" key="6">
    <source>
        <dbReference type="ARBA" id="ARBA00023043"/>
    </source>
</evidence>
<dbReference type="InterPro" id="IPR002110">
    <property type="entry name" value="Ankyrin_rpt"/>
</dbReference>
<dbReference type="SMART" id="SM00248">
    <property type="entry name" value="ANK"/>
    <property type="match status" value="4"/>
</dbReference>
<dbReference type="SUPFAM" id="SSF48403">
    <property type="entry name" value="Ankyrin repeat"/>
    <property type="match status" value="1"/>
</dbReference>
<dbReference type="EMBL" id="MUJZ01002357">
    <property type="protein sequence ID" value="OTF83741.1"/>
    <property type="molecule type" value="Genomic_DNA"/>
</dbReference>
<reference evidence="9 10" key="1">
    <citation type="submission" date="2017-03" db="EMBL/GenBank/DDBJ databases">
        <title>Genome Survey of Euroglyphus maynei.</title>
        <authorList>
            <person name="Arlian L.G."/>
            <person name="Morgan M.S."/>
            <person name="Rider S.D."/>
        </authorList>
    </citation>
    <scope>NUCLEOTIDE SEQUENCE [LARGE SCALE GENOMIC DNA]</scope>
    <source>
        <strain evidence="9">Arlian Lab</strain>
        <tissue evidence="9">Whole body</tissue>
    </source>
</reference>
<evidence type="ECO:0000256" key="8">
    <source>
        <dbReference type="PROSITE-ProRule" id="PRU00023"/>
    </source>
</evidence>
<dbReference type="GO" id="GO:0000502">
    <property type="term" value="C:proteasome complex"/>
    <property type="evidence" value="ECO:0007669"/>
    <property type="project" value="UniProtKB-KW"/>
</dbReference>
<name>A0A1Y3BRW7_EURMA</name>
<dbReference type="GO" id="GO:0031436">
    <property type="term" value="C:BRCA1-BARD1 complex"/>
    <property type="evidence" value="ECO:0007669"/>
    <property type="project" value="TreeGrafter"/>
</dbReference>
<dbReference type="GO" id="GO:0085020">
    <property type="term" value="P:protein K6-linked ubiquitination"/>
    <property type="evidence" value="ECO:0007669"/>
    <property type="project" value="TreeGrafter"/>
</dbReference>
<dbReference type="Pfam" id="PF00023">
    <property type="entry name" value="Ank"/>
    <property type="match status" value="2"/>
</dbReference>
<evidence type="ECO:0000256" key="1">
    <source>
        <dbReference type="ARBA" id="ARBA00004175"/>
    </source>
</evidence>
<keyword evidence="4" id="KW-0677">Repeat</keyword>
<evidence type="ECO:0000256" key="5">
    <source>
        <dbReference type="ARBA" id="ARBA00023028"/>
    </source>
</evidence>
<dbReference type="PANTHER" id="PTHR24171">
    <property type="entry name" value="ANKYRIN REPEAT DOMAIN-CONTAINING PROTEIN 39-RELATED"/>
    <property type="match status" value="1"/>
</dbReference>
<dbReference type="GO" id="GO:0006887">
    <property type="term" value="P:exocytosis"/>
    <property type="evidence" value="ECO:0007669"/>
    <property type="project" value="UniProtKB-KW"/>
</dbReference>
<keyword evidence="10" id="KW-1185">Reference proteome</keyword>
<keyword evidence="5" id="KW-0528">Neurotoxin</keyword>
<evidence type="ECO:0000256" key="4">
    <source>
        <dbReference type="ARBA" id="ARBA00022737"/>
    </source>
</evidence>
<proteinExistence type="predicted"/>
<evidence type="ECO:0000313" key="9">
    <source>
        <dbReference type="EMBL" id="OTF83741.1"/>
    </source>
</evidence>
<dbReference type="AlphaFoldDB" id="A0A1Y3BRW7"/>
<protein>
    <submittedName>
        <fullName evidence="9">26S proteasome non-ATPase regulatory subunit 10-like protein</fullName>
    </submittedName>
</protein>
<accession>A0A1Y3BRW7</accession>
<feature type="repeat" description="ANK" evidence="8">
    <location>
        <begin position="101"/>
        <end position="133"/>
    </location>
</feature>
<keyword evidence="3" id="KW-1052">Target cell membrane</keyword>
<evidence type="ECO:0000256" key="7">
    <source>
        <dbReference type="ARBA" id="ARBA00023298"/>
    </source>
</evidence>
<keyword evidence="9" id="KW-0647">Proteasome</keyword>
<keyword evidence="5" id="KW-0800">Toxin</keyword>
<keyword evidence="5" id="KW-0638">Presynaptic neurotoxin</keyword>
<gene>
    <name evidence="9" type="ORF">BLA29_008520</name>
</gene>
<feature type="repeat" description="ANK" evidence="8">
    <location>
        <begin position="34"/>
        <end position="66"/>
    </location>
</feature>
<evidence type="ECO:0000256" key="3">
    <source>
        <dbReference type="ARBA" id="ARBA00022537"/>
    </source>
</evidence>